<evidence type="ECO:0000256" key="1">
    <source>
        <dbReference type="SAM" id="MobiDB-lite"/>
    </source>
</evidence>
<comment type="caution">
    <text evidence="2">The sequence shown here is derived from an EMBL/GenBank/DDBJ whole genome shotgun (WGS) entry which is preliminary data.</text>
</comment>
<feature type="region of interest" description="Disordered" evidence="1">
    <location>
        <begin position="298"/>
        <end position="317"/>
    </location>
</feature>
<proteinExistence type="predicted"/>
<dbReference type="Proteomes" id="UP001590951">
    <property type="component" value="Unassembled WGS sequence"/>
</dbReference>
<organism evidence="2 3">
    <name type="scientific">Lepraria finkii</name>
    <dbReference type="NCBI Taxonomy" id="1340010"/>
    <lineage>
        <taxon>Eukaryota</taxon>
        <taxon>Fungi</taxon>
        <taxon>Dikarya</taxon>
        <taxon>Ascomycota</taxon>
        <taxon>Pezizomycotina</taxon>
        <taxon>Lecanoromycetes</taxon>
        <taxon>OSLEUM clade</taxon>
        <taxon>Lecanoromycetidae</taxon>
        <taxon>Lecanorales</taxon>
        <taxon>Lecanorineae</taxon>
        <taxon>Stereocaulaceae</taxon>
        <taxon>Lepraria</taxon>
    </lineage>
</organism>
<evidence type="ECO:0000313" key="3">
    <source>
        <dbReference type="Proteomes" id="UP001590951"/>
    </source>
</evidence>
<feature type="compositionally biased region" description="Basic and acidic residues" evidence="1">
    <location>
        <begin position="208"/>
        <end position="218"/>
    </location>
</feature>
<accession>A0ABR4B074</accession>
<keyword evidence="3" id="KW-1185">Reference proteome</keyword>
<sequence>MTRGPTYEGNDAARLAVRAQTRNDATEATVGRNKGRRHINSAYAAHLERKKARKPSMPPELYDSDDGTNEAGDTPYVGAGGTPYVYGARRTPYIEAPDVPYIGAERTRYVEPGGTRQVGARGSPYTEAGGTGTPNIGPSVFKVSSPHFEQHRREVIDKGRRREVVNEKHATHLKEKGASVPYFGNNEDDDRNNGASLPSRPYITRQGGRRDYDKEREQEARLRRLLESDTAGTITNAGGGYSDGRGAAPYMGIRSVGPFPLYHGICAAVWRGDDADPERKYPPMNGVRNACAAMGRGGRGDDLVVSERPQGRSRGRMGETLKEAKRRLEEMEMKAVQMPAPLRVKGRMNMPLYPSFQELRLAHYTQQVEE</sequence>
<feature type="region of interest" description="Disordered" evidence="1">
    <location>
        <begin position="114"/>
        <end position="135"/>
    </location>
</feature>
<reference evidence="2 3" key="1">
    <citation type="submission" date="2024-09" db="EMBL/GenBank/DDBJ databases">
        <title>Rethinking Asexuality: The Enigmatic Case of Functional Sexual Genes in Lepraria (Stereocaulaceae).</title>
        <authorList>
            <person name="Doellman M."/>
            <person name="Sun Y."/>
            <person name="Barcenas-Pena A."/>
            <person name="Lumbsch H.T."/>
            <person name="Grewe F."/>
        </authorList>
    </citation>
    <scope>NUCLEOTIDE SEQUENCE [LARGE SCALE GENOMIC DNA]</scope>
    <source>
        <strain evidence="2 3">Grewe 0041</strain>
    </source>
</reference>
<evidence type="ECO:0000313" key="2">
    <source>
        <dbReference type="EMBL" id="KAL2051284.1"/>
    </source>
</evidence>
<feature type="region of interest" description="Disordered" evidence="1">
    <location>
        <begin position="47"/>
        <end position="78"/>
    </location>
</feature>
<dbReference type="EMBL" id="JBHFEH010000037">
    <property type="protein sequence ID" value="KAL2051284.1"/>
    <property type="molecule type" value="Genomic_DNA"/>
</dbReference>
<gene>
    <name evidence="2" type="ORF">ABVK25_008533</name>
</gene>
<name>A0ABR4B074_9LECA</name>
<feature type="region of interest" description="Disordered" evidence="1">
    <location>
        <begin position="179"/>
        <end position="218"/>
    </location>
</feature>
<protein>
    <submittedName>
        <fullName evidence="2">Uncharacterized protein</fullName>
    </submittedName>
</protein>